<evidence type="ECO:0000313" key="2">
    <source>
        <dbReference type="Proteomes" id="UP001596143"/>
    </source>
</evidence>
<organism evidence="1 2">
    <name type="scientific">Aliibacillus thermotolerans</name>
    <dbReference type="NCBI Taxonomy" id="1834418"/>
    <lineage>
        <taxon>Bacteria</taxon>
        <taxon>Bacillati</taxon>
        <taxon>Bacillota</taxon>
        <taxon>Bacilli</taxon>
        <taxon>Bacillales</taxon>
        <taxon>Bacillaceae</taxon>
        <taxon>Aliibacillus</taxon>
    </lineage>
</organism>
<comment type="caution">
    <text evidence="1">The sequence shown here is derived from an EMBL/GenBank/DDBJ whole genome shotgun (WGS) entry which is preliminary data.</text>
</comment>
<protein>
    <submittedName>
        <fullName evidence="1">Uncharacterized protein</fullName>
    </submittedName>
</protein>
<reference evidence="2" key="1">
    <citation type="journal article" date="2019" name="Int. J. Syst. Evol. Microbiol.">
        <title>The Global Catalogue of Microorganisms (GCM) 10K type strain sequencing project: providing services to taxonomists for standard genome sequencing and annotation.</title>
        <authorList>
            <consortium name="The Broad Institute Genomics Platform"/>
            <consortium name="The Broad Institute Genome Sequencing Center for Infectious Disease"/>
            <person name="Wu L."/>
            <person name="Ma J."/>
        </authorList>
    </citation>
    <scope>NUCLEOTIDE SEQUENCE [LARGE SCALE GENOMIC DNA]</scope>
    <source>
        <strain evidence="2">CGMCC 1.15790</strain>
    </source>
</reference>
<dbReference type="Proteomes" id="UP001596143">
    <property type="component" value="Unassembled WGS sequence"/>
</dbReference>
<dbReference type="RefSeq" id="WP_270895620.1">
    <property type="nucleotide sequence ID" value="NZ_JBHSPF010000070.1"/>
</dbReference>
<name>A0ABW0U8R0_9BACI</name>
<keyword evidence="2" id="KW-1185">Reference proteome</keyword>
<gene>
    <name evidence="1" type="ORF">ACFPTR_13540</name>
</gene>
<dbReference type="InterPro" id="IPR013783">
    <property type="entry name" value="Ig-like_fold"/>
</dbReference>
<dbReference type="Gene3D" id="2.60.40.10">
    <property type="entry name" value="Immunoglobulins"/>
    <property type="match status" value="1"/>
</dbReference>
<evidence type="ECO:0000313" key="1">
    <source>
        <dbReference type="EMBL" id="MFC5629871.1"/>
    </source>
</evidence>
<accession>A0ABW0U8R0</accession>
<dbReference type="EMBL" id="JBHSPF010000070">
    <property type="protein sequence ID" value="MFC5629871.1"/>
    <property type="molecule type" value="Genomic_DNA"/>
</dbReference>
<proteinExistence type="predicted"/>
<sequence>MLTIVIVDEYNHSFLRLDAESRDGDVERFFLDEDFDAFAFAGEEASQELMIAWFGNKGASYSGNLEVEVDAAGDVTLNVLDADPADIEAAAVDVVNAADADGIIAALEELAELADGFLDDADEIVAGNAVGYVAQIDGSAADAGDVDTAVDNVNGYVTAVNSAANEGDLATALGNVAGLEDYEAANDAAYWAAYDAAGYDNGEEFASIAEIQEFVNEVNEVTVFAANSGATSSDNGDGTATITVTVQNSNGDALTGLEEADFAIYETNTTTDWATPFDSFTDNGDGTYTIVVDEADGNPSETVDVEVDGVNVETGLPLEISGN</sequence>